<evidence type="ECO:0000313" key="2">
    <source>
        <dbReference type="EMBL" id="RPD59978.1"/>
    </source>
</evidence>
<keyword evidence="3" id="KW-1185">Reference proteome</keyword>
<dbReference type="EMBL" id="ML122267">
    <property type="protein sequence ID" value="RPD59978.1"/>
    <property type="molecule type" value="Genomic_DNA"/>
</dbReference>
<evidence type="ECO:0000313" key="3">
    <source>
        <dbReference type="Proteomes" id="UP000313359"/>
    </source>
</evidence>
<feature type="compositionally biased region" description="Polar residues" evidence="1">
    <location>
        <begin position="425"/>
        <end position="450"/>
    </location>
</feature>
<sequence length="1019" mass="111087">MAKGAGDLRMEPDALSPEVQPYLTLLDMPIPKSIFSQDPTSICHAARQLYQARVLEIYADQSVADAPTDPLQDDIPPSLYATVLHQASEMQRQHRPGYIVLPEVINMLVILLRYIYPLHEIRSSVSYAVTMPPQPGEAHVGPLHGKAVLVMRERYWPAGGESPTPPFSDPLTSFSATSIPADLCAADRGPPSRACSDERASEDFQPESYSVEDFACLEDGDTDNYGDSNTTGEFEEHSDFDDCDSYRSGSDRSSVMNTGALHGISLGHDQQLECTGDADPQGPAVVCVDTVEGIATLLESALHHRMALGVAGALVGLVCEKTSTVIRPMVGWLDGHVEEGHNLPTAHVSSLGSCAFDVSDPVDAVKLVLFLLGAKRVPTDPSRHVLPTGLLRWRADLRPRINIWDDISDDPGGCVEGQRCALHSSSSQLMPQNDSKVPSQGQSALTSRTTAGERKRIKTHPRTKPYFYARRVVLRSLKIQIRRDVLPIPDTYVHATALVKFAQDLTFVRYVCPSLGTHEIVGELQGAYNRLVREDGFIGHACPAVEAAIKDAFCSLIDVVKTARTINSNLKPLGAASSGQIEFLQSKDEMTHRHLWDQVIATVVSSCGLKDVDYDRETLIQFPENPLVPLLSRPDSEGAVGNEMITCHDAFNAAYPKPTKAMKDAYQREAYMHWSSAERIVDQIQYDPSYPREELDKEPIRGKADGMVTLSITGAYSSSKVAEAVALWRPRLTLVPERLEDVYSAAPATPRTSRSFTKSSVFVDNTPMYCDAHPLLPTASPTPPAGPDAELAPMGSPTVGPGQADPDVTASTCTAHDQASPRTHTVITADPCAIHFPLLNVEHQTELGPLGEEAVTDQNRLYLTAALCFTRLFGIVRFPMFGFTTSGSHGVISCAWSDKILAVQNSLAAGSPENVGITPQLYHPEVKVIADQHAILLDIRNPLDVLNLATSVAYIALEHAHRARSLFQLTDEAVKKCEVPPALQEYLDSSATVSPMGIARAMTPEDGKWRKKAVPNEKQ</sequence>
<accession>A0A5C2S9M3</accession>
<reference evidence="2" key="1">
    <citation type="journal article" date="2018" name="Genome Biol. Evol.">
        <title>Genomics and development of Lentinus tigrinus, a white-rot wood-decaying mushroom with dimorphic fruiting bodies.</title>
        <authorList>
            <person name="Wu B."/>
            <person name="Xu Z."/>
            <person name="Knudson A."/>
            <person name="Carlson A."/>
            <person name="Chen N."/>
            <person name="Kovaka S."/>
            <person name="LaButti K."/>
            <person name="Lipzen A."/>
            <person name="Pennachio C."/>
            <person name="Riley R."/>
            <person name="Schakwitz W."/>
            <person name="Umezawa K."/>
            <person name="Ohm R.A."/>
            <person name="Grigoriev I.V."/>
            <person name="Nagy L.G."/>
            <person name="Gibbons J."/>
            <person name="Hibbett D."/>
        </authorList>
    </citation>
    <scope>NUCLEOTIDE SEQUENCE [LARGE SCALE GENOMIC DNA]</scope>
    <source>
        <strain evidence="2">ALCF2SS1-6</strain>
    </source>
</reference>
<dbReference type="AlphaFoldDB" id="A0A5C2S9M3"/>
<dbReference type="OrthoDB" id="2758165at2759"/>
<evidence type="ECO:0000256" key="1">
    <source>
        <dbReference type="SAM" id="MobiDB-lite"/>
    </source>
</evidence>
<dbReference type="Proteomes" id="UP000313359">
    <property type="component" value="Unassembled WGS sequence"/>
</dbReference>
<feature type="region of interest" description="Disordered" evidence="1">
    <location>
        <begin position="425"/>
        <end position="456"/>
    </location>
</feature>
<gene>
    <name evidence="2" type="ORF">L227DRAFT_611401</name>
</gene>
<name>A0A5C2S9M3_9APHY</name>
<proteinExistence type="predicted"/>
<protein>
    <submittedName>
        <fullName evidence="2">Uncharacterized protein</fullName>
    </submittedName>
</protein>
<organism evidence="2 3">
    <name type="scientific">Lentinus tigrinus ALCF2SS1-6</name>
    <dbReference type="NCBI Taxonomy" id="1328759"/>
    <lineage>
        <taxon>Eukaryota</taxon>
        <taxon>Fungi</taxon>
        <taxon>Dikarya</taxon>
        <taxon>Basidiomycota</taxon>
        <taxon>Agaricomycotina</taxon>
        <taxon>Agaricomycetes</taxon>
        <taxon>Polyporales</taxon>
        <taxon>Polyporaceae</taxon>
        <taxon>Lentinus</taxon>
    </lineage>
</organism>